<dbReference type="PANTHER" id="PTHR30471:SF3">
    <property type="entry name" value="UPF0758 PROTEIN YEES-RELATED"/>
    <property type="match status" value="1"/>
</dbReference>
<keyword evidence="2" id="KW-0479">Metal-binding</keyword>
<dbReference type="GO" id="GO:0046872">
    <property type="term" value="F:metal ion binding"/>
    <property type="evidence" value="ECO:0007669"/>
    <property type="project" value="UniProtKB-KW"/>
</dbReference>
<dbReference type="EMBL" id="MFTA01000012">
    <property type="protein sequence ID" value="OGI52976.1"/>
    <property type="molecule type" value="Genomic_DNA"/>
</dbReference>
<dbReference type="PROSITE" id="PS50249">
    <property type="entry name" value="MPN"/>
    <property type="match status" value="1"/>
</dbReference>
<evidence type="ECO:0000256" key="2">
    <source>
        <dbReference type="ARBA" id="ARBA00022723"/>
    </source>
</evidence>
<dbReference type="Pfam" id="PF04002">
    <property type="entry name" value="RadC"/>
    <property type="match status" value="1"/>
</dbReference>
<dbReference type="Gene3D" id="3.40.140.10">
    <property type="entry name" value="Cytidine Deaminase, domain 2"/>
    <property type="match status" value="1"/>
</dbReference>
<evidence type="ECO:0000256" key="6">
    <source>
        <dbReference type="SAM" id="MobiDB-lite"/>
    </source>
</evidence>
<keyword evidence="5" id="KW-0482">Metalloprotease</keyword>
<dbReference type="InterPro" id="IPR020891">
    <property type="entry name" value="UPF0758_CS"/>
</dbReference>
<dbReference type="InterPro" id="IPR037518">
    <property type="entry name" value="MPN"/>
</dbReference>
<accession>A0A1F6U6G8</accession>
<dbReference type="Proteomes" id="UP000179362">
    <property type="component" value="Unassembled WGS sequence"/>
</dbReference>
<evidence type="ECO:0000259" key="7">
    <source>
        <dbReference type="PROSITE" id="PS50249"/>
    </source>
</evidence>
<evidence type="ECO:0000256" key="5">
    <source>
        <dbReference type="ARBA" id="ARBA00023049"/>
    </source>
</evidence>
<dbReference type="GO" id="GO:0006508">
    <property type="term" value="P:proteolysis"/>
    <property type="evidence" value="ECO:0007669"/>
    <property type="project" value="UniProtKB-KW"/>
</dbReference>
<dbReference type="InterPro" id="IPR025657">
    <property type="entry name" value="RadC_JAB"/>
</dbReference>
<proteinExistence type="predicted"/>
<feature type="region of interest" description="Disordered" evidence="6">
    <location>
        <begin position="154"/>
        <end position="175"/>
    </location>
</feature>
<reference evidence="8 9" key="1">
    <citation type="journal article" date="2016" name="Nat. Commun.">
        <title>Thousands of microbial genomes shed light on interconnected biogeochemical processes in an aquifer system.</title>
        <authorList>
            <person name="Anantharaman K."/>
            <person name="Brown C.T."/>
            <person name="Hug L.A."/>
            <person name="Sharon I."/>
            <person name="Castelle C.J."/>
            <person name="Probst A.J."/>
            <person name="Thomas B.C."/>
            <person name="Singh A."/>
            <person name="Wilkins M.J."/>
            <person name="Karaoz U."/>
            <person name="Brodie E.L."/>
            <person name="Williams K.H."/>
            <person name="Hubbard S.S."/>
            <person name="Banfield J.F."/>
        </authorList>
    </citation>
    <scope>NUCLEOTIDE SEQUENCE [LARGE SCALE GENOMIC DNA]</scope>
</reference>
<evidence type="ECO:0000256" key="1">
    <source>
        <dbReference type="ARBA" id="ARBA00022670"/>
    </source>
</evidence>
<name>A0A1F6U6G8_9PROT</name>
<dbReference type="GO" id="GO:0008237">
    <property type="term" value="F:metallopeptidase activity"/>
    <property type="evidence" value="ECO:0007669"/>
    <property type="project" value="UniProtKB-KW"/>
</dbReference>
<evidence type="ECO:0000313" key="8">
    <source>
        <dbReference type="EMBL" id="OGI52976.1"/>
    </source>
</evidence>
<evidence type="ECO:0000313" key="9">
    <source>
        <dbReference type="Proteomes" id="UP000179362"/>
    </source>
</evidence>
<sequence>MHPTTSNTVRRPGDEVIARALRILAGRLRRPGAALRGSRDVRAWLTLNHAELDHERFILIWLDSAHRVIAAEPMFRGTIHETAVHVREVVKAALRHNAAAAIIAHNHPSGVAEPSHADEMLTRRLKDAMEIVDCRLLDHMVIGGAEIVSFSDRGLMDPPPLTETPPRRRRRKVKR</sequence>
<keyword evidence="1" id="KW-0645">Protease</keyword>
<evidence type="ECO:0000256" key="3">
    <source>
        <dbReference type="ARBA" id="ARBA00022801"/>
    </source>
</evidence>
<keyword evidence="3" id="KW-0378">Hydrolase</keyword>
<protein>
    <recommendedName>
        <fullName evidence="7">MPN domain-containing protein</fullName>
    </recommendedName>
</protein>
<comment type="caution">
    <text evidence="8">The sequence shown here is derived from an EMBL/GenBank/DDBJ whole genome shotgun (WGS) entry which is preliminary data.</text>
</comment>
<gene>
    <name evidence="8" type="ORF">A3B81_04930</name>
</gene>
<keyword evidence="4" id="KW-0862">Zinc</keyword>
<organism evidence="8 9">
    <name type="scientific">Candidatus Muproteobacteria bacterium RIFCSPHIGHO2_02_FULL_65_16</name>
    <dbReference type="NCBI Taxonomy" id="1817766"/>
    <lineage>
        <taxon>Bacteria</taxon>
        <taxon>Pseudomonadati</taxon>
        <taxon>Pseudomonadota</taxon>
        <taxon>Candidatus Muproteobacteria</taxon>
    </lineage>
</organism>
<dbReference type="InterPro" id="IPR001405">
    <property type="entry name" value="UPF0758"/>
</dbReference>
<dbReference type="AlphaFoldDB" id="A0A1F6U6G8"/>
<feature type="domain" description="MPN" evidence="7">
    <location>
        <begin position="27"/>
        <end position="156"/>
    </location>
</feature>
<dbReference type="PROSITE" id="PS01302">
    <property type="entry name" value="UPF0758"/>
    <property type="match status" value="1"/>
</dbReference>
<evidence type="ECO:0000256" key="4">
    <source>
        <dbReference type="ARBA" id="ARBA00022833"/>
    </source>
</evidence>
<dbReference type="PANTHER" id="PTHR30471">
    <property type="entry name" value="DNA REPAIR PROTEIN RADC"/>
    <property type="match status" value="1"/>
</dbReference>
<dbReference type="SUPFAM" id="SSF102712">
    <property type="entry name" value="JAB1/MPN domain"/>
    <property type="match status" value="1"/>
</dbReference>